<evidence type="ECO:0000313" key="8">
    <source>
        <dbReference type="Proteomes" id="UP000704762"/>
    </source>
</evidence>
<dbReference type="Pfam" id="PF08386">
    <property type="entry name" value="Abhydrolase_4"/>
    <property type="match status" value="1"/>
</dbReference>
<dbReference type="InterPro" id="IPR029058">
    <property type="entry name" value="AB_hydrolase_fold"/>
</dbReference>
<organism evidence="7 8">
    <name type="scientific">Microlunatus panaciterrae</name>
    <dbReference type="NCBI Taxonomy" id="400768"/>
    <lineage>
        <taxon>Bacteria</taxon>
        <taxon>Bacillati</taxon>
        <taxon>Actinomycetota</taxon>
        <taxon>Actinomycetes</taxon>
        <taxon>Propionibacteriales</taxon>
        <taxon>Propionibacteriaceae</taxon>
        <taxon>Microlunatus</taxon>
    </lineage>
</organism>
<evidence type="ECO:0000256" key="2">
    <source>
        <dbReference type="ARBA" id="ARBA00022729"/>
    </source>
</evidence>
<proteinExistence type="inferred from homology"/>
<dbReference type="InterPro" id="IPR013595">
    <property type="entry name" value="Pept_S33_TAP-like_C"/>
</dbReference>
<accession>A0ABS2RP87</accession>
<feature type="domain" description="AB hydrolase-1" evidence="5">
    <location>
        <begin position="91"/>
        <end position="241"/>
    </location>
</feature>
<dbReference type="RefSeq" id="WP_204918719.1">
    <property type="nucleotide sequence ID" value="NZ_BAAAQP010000003.1"/>
</dbReference>
<dbReference type="EMBL" id="JAFBCF010000001">
    <property type="protein sequence ID" value="MBM7799759.1"/>
    <property type="molecule type" value="Genomic_DNA"/>
</dbReference>
<evidence type="ECO:0000259" key="5">
    <source>
        <dbReference type="Pfam" id="PF00561"/>
    </source>
</evidence>
<evidence type="ECO:0000259" key="6">
    <source>
        <dbReference type="Pfam" id="PF08386"/>
    </source>
</evidence>
<dbReference type="InterPro" id="IPR051601">
    <property type="entry name" value="Serine_prot/Carboxylest_S33"/>
</dbReference>
<dbReference type="Proteomes" id="UP000704762">
    <property type="component" value="Unassembled WGS sequence"/>
</dbReference>
<keyword evidence="2 4" id="KW-0732">Signal</keyword>
<gene>
    <name evidence="7" type="ORF">JOE57_002680</name>
</gene>
<comment type="caution">
    <text evidence="7">The sequence shown here is derived from an EMBL/GenBank/DDBJ whole genome shotgun (WGS) entry which is preliminary data.</text>
</comment>
<evidence type="ECO:0000256" key="1">
    <source>
        <dbReference type="ARBA" id="ARBA00010088"/>
    </source>
</evidence>
<keyword evidence="3" id="KW-0378">Hydrolase</keyword>
<evidence type="ECO:0000256" key="4">
    <source>
        <dbReference type="SAM" id="SignalP"/>
    </source>
</evidence>
<feature type="domain" description="Peptidase S33 tripeptidyl aminopeptidase-like C-terminal" evidence="6">
    <location>
        <begin position="449"/>
        <end position="552"/>
    </location>
</feature>
<evidence type="ECO:0000313" key="7">
    <source>
        <dbReference type="EMBL" id="MBM7799759.1"/>
    </source>
</evidence>
<keyword evidence="8" id="KW-1185">Reference proteome</keyword>
<dbReference type="Gene3D" id="3.40.50.1820">
    <property type="entry name" value="alpha/beta hydrolase"/>
    <property type="match status" value="1"/>
</dbReference>
<sequence length="585" mass="63169">MATALTLATGSALLSAPTATALTGSAKTSKVEARRVDSVKTPRLGWYTCYSYAQCAIVKLPRDYDHPNGTKVEVALLRVKARDQRHKIGSLFVNPGGPGGSATELAYNAPSFLGSDILDRFDIVGMDPRGTNFSDQVACFPDAGKQATVLADLSIPFPVTSAEEHAFIRGSKRLGRACSSAGRPLSASMSTAEVARDMDVIRRAVGDRRLTYLGFSYGTYLGQVYANLFPDRVRALAIDGVVDPVAWAGTRSTRNRPETDRIRSADGATKALHEILVRCDRAGGTRCSFAPGNPVANFDLIARRLRSKPLVETDPFTGEVFRFGYAELVSSVLGMLYDPMGYAYISDMLSQLIIMTEPPAATAKAASVRKAAAKRRATATRRLVKILDRQRQQAKPRQIDPGRTLTSRFGFPYDNSLEAFTTVLCTDSVNPISAESWPAAADAADRRAKYFGRAWIWSSAPCARRTWTAGDEDGYHGPFNRATLGPVLVVGNLWDPATNFAGARKAAALLPNSRLLTSDSWGHTAYGTSACVTTAMESFLLKVRLPARGKRCVGDIQPFRDDTGNGSGSVQRLLRPVGRITPLGG</sequence>
<comment type="similarity">
    <text evidence="1">Belongs to the peptidase S33 family.</text>
</comment>
<feature type="chain" id="PRO_5045638114" evidence="4">
    <location>
        <begin position="22"/>
        <end position="585"/>
    </location>
</feature>
<protein>
    <submittedName>
        <fullName evidence="7">Pimeloyl-ACP methyl ester carboxylesterase</fullName>
    </submittedName>
</protein>
<evidence type="ECO:0000256" key="3">
    <source>
        <dbReference type="ARBA" id="ARBA00022801"/>
    </source>
</evidence>
<dbReference type="InterPro" id="IPR000073">
    <property type="entry name" value="AB_hydrolase_1"/>
</dbReference>
<reference evidence="7 8" key="1">
    <citation type="submission" date="2021-01" db="EMBL/GenBank/DDBJ databases">
        <title>Sequencing the genomes of 1000 actinobacteria strains.</title>
        <authorList>
            <person name="Klenk H.-P."/>
        </authorList>
    </citation>
    <scope>NUCLEOTIDE SEQUENCE [LARGE SCALE GENOMIC DNA]</scope>
    <source>
        <strain evidence="7 8">DSM 18662</strain>
    </source>
</reference>
<dbReference type="PANTHER" id="PTHR43248">
    <property type="entry name" value="2-SUCCINYL-6-HYDROXY-2,4-CYCLOHEXADIENE-1-CARBOXYLATE SYNTHASE"/>
    <property type="match status" value="1"/>
</dbReference>
<dbReference type="Pfam" id="PF00561">
    <property type="entry name" value="Abhydrolase_1"/>
    <property type="match status" value="1"/>
</dbReference>
<name>A0ABS2RP87_9ACTN</name>
<dbReference type="PANTHER" id="PTHR43248:SF29">
    <property type="entry name" value="TRIPEPTIDYL AMINOPEPTIDASE"/>
    <property type="match status" value="1"/>
</dbReference>
<feature type="signal peptide" evidence="4">
    <location>
        <begin position="1"/>
        <end position="21"/>
    </location>
</feature>
<dbReference type="SUPFAM" id="SSF53474">
    <property type="entry name" value="alpha/beta-Hydrolases"/>
    <property type="match status" value="1"/>
</dbReference>